<sequence length="528" mass="57488">MAQKMRKEVSPARAKTLMLKQQKAEPSDLSKFRDEPIPGGMARIILEAHDVWGDGSGYQMLIDADHTAYGNEIPPPTPLGQCLTEDCNIPASLYDPFEFKVPAAADPSCTPEYQVVDGVASIDLPAGIYDYVVVNPSPGLCIVIPGIFGQTDDTYGDDFRFEAGKIYHFLVAFQNGTSFSTTGDYVTLTVTDGTPFHPVQNLTATQDGMDAVLQWAAPAGKDETVLLKEGFESVEYEGIPAGWIAVDADGDGKNWGVLLPTEPATAWVNPHNGEAVIGSFSWLGTAFTPDNYLISPKVEGATKVKYYFAVNANYPAEHYAVMASSTGANPSDFTLVFEETSTGSKIAGTKRDEYSGQTEWIERTVDLPAGTKYVAFRHYDCTNQNFIVFDDIEISGSSPGPAYTYSIYRNNVQIASGVTQTTYRDVNLLPGTYTYGVKVVYPDGESPVEETTLTITSLPETVTTRPYALTVDGHRIAVTCRGEVRIYDMNGRSVVTGSDVVEYMAQTGVYVIRISVDGRTYVEKVAVK</sequence>
<dbReference type="Gene3D" id="2.60.40.10">
    <property type="entry name" value="Immunoglobulins"/>
    <property type="match status" value="1"/>
</dbReference>
<evidence type="ECO:0000256" key="3">
    <source>
        <dbReference type="ARBA" id="ARBA00022801"/>
    </source>
</evidence>
<evidence type="ECO:0000256" key="1">
    <source>
        <dbReference type="ARBA" id="ARBA00006067"/>
    </source>
</evidence>
<keyword evidence="5" id="KW-0843">Virulence</keyword>
<dbReference type="eggNOG" id="COG1974">
    <property type="taxonomic scope" value="Bacteria"/>
</dbReference>
<keyword evidence="4" id="KW-0788">Thiol protease</keyword>
<dbReference type="GO" id="GO:0006508">
    <property type="term" value="P:proteolysis"/>
    <property type="evidence" value="ECO:0007669"/>
    <property type="project" value="UniProtKB-KW"/>
</dbReference>
<feature type="domain" description="Cleaved adhesin" evidence="7">
    <location>
        <begin position="231"/>
        <end position="394"/>
    </location>
</feature>
<evidence type="ECO:0000313" key="9">
    <source>
        <dbReference type="EMBL" id="KGN84735.1"/>
    </source>
</evidence>
<organism evidence="9 10">
    <name type="scientific">Porphyromonas gulae</name>
    <dbReference type="NCBI Taxonomy" id="111105"/>
    <lineage>
        <taxon>Bacteria</taxon>
        <taxon>Pseudomonadati</taxon>
        <taxon>Bacteroidota</taxon>
        <taxon>Bacteroidia</taxon>
        <taxon>Bacteroidales</taxon>
        <taxon>Porphyromonadaceae</taxon>
        <taxon>Porphyromonas</taxon>
    </lineage>
</organism>
<evidence type="ECO:0008006" key="11">
    <source>
        <dbReference type="Google" id="ProtNLM"/>
    </source>
</evidence>
<evidence type="ECO:0000259" key="7">
    <source>
        <dbReference type="Pfam" id="PF07675"/>
    </source>
</evidence>
<dbReference type="InterPro" id="IPR013783">
    <property type="entry name" value="Ig-like_fold"/>
</dbReference>
<evidence type="ECO:0000313" key="10">
    <source>
        <dbReference type="Proteomes" id="UP000030130"/>
    </source>
</evidence>
<keyword evidence="2" id="KW-0645">Protease</keyword>
<feature type="region of interest" description="Disordered" evidence="6">
    <location>
        <begin position="1"/>
        <end position="33"/>
    </location>
</feature>
<evidence type="ECO:0000256" key="2">
    <source>
        <dbReference type="ARBA" id="ARBA00022670"/>
    </source>
</evidence>
<dbReference type="NCBIfam" id="NF038128">
    <property type="entry name" value="choice_anch_J"/>
    <property type="match status" value="1"/>
</dbReference>
<evidence type="ECO:0000259" key="8">
    <source>
        <dbReference type="Pfam" id="PF10365"/>
    </source>
</evidence>
<keyword evidence="3" id="KW-0378">Hydrolase</keyword>
<dbReference type="STRING" id="111105.HR09_01170"/>
<reference evidence="9 10" key="1">
    <citation type="submission" date="2014-08" db="EMBL/GenBank/DDBJ databases">
        <title>Porphyromonas gulae strain:COT-052_OH1451 Genome sequencing.</title>
        <authorList>
            <person name="Wallis C."/>
            <person name="Deusch O."/>
            <person name="O'Flynn C."/>
            <person name="Davis I."/>
            <person name="Jospin G."/>
            <person name="Darling A.E."/>
            <person name="Coil D.A."/>
            <person name="Alexiev A."/>
            <person name="Horsfall A."/>
            <person name="Kirkwood N."/>
            <person name="Harris S."/>
            <person name="Eisen J.A."/>
        </authorList>
    </citation>
    <scope>NUCLEOTIDE SEQUENCE [LARGE SCALE GENOMIC DNA]</scope>
    <source>
        <strain evidence="10">COT-052 OH1451</strain>
    </source>
</reference>
<dbReference type="AlphaFoldDB" id="A0A0A2F3X9"/>
<dbReference type="Pfam" id="PF07675">
    <property type="entry name" value="Cleaved_Adhesin"/>
    <property type="match status" value="1"/>
</dbReference>
<dbReference type="InterPro" id="IPR026444">
    <property type="entry name" value="Secre_tail"/>
</dbReference>
<accession>A0A0A2F3X9</accession>
<evidence type="ECO:0000256" key="5">
    <source>
        <dbReference type="ARBA" id="ARBA00023026"/>
    </source>
</evidence>
<comment type="caution">
    <text evidence="9">The sequence shown here is derived from an EMBL/GenBank/DDBJ whole genome shotgun (WGS) entry which is preliminary data.</text>
</comment>
<evidence type="ECO:0000256" key="6">
    <source>
        <dbReference type="SAM" id="MobiDB-lite"/>
    </source>
</evidence>
<gene>
    <name evidence="9" type="ORF">HR08_08510</name>
</gene>
<feature type="compositionally biased region" description="Basic and acidic residues" evidence="6">
    <location>
        <begin position="1"/>
        <end position="10"/>
    </location>
</feature>
<feature type="compositionally biased region" description="Basic and acidic residues" evidence="6">
    <location>
        <begin position="22"/>
        <end position="33"/>
    </location>
</feature>
<feature type="domain" description="Peptidase C25 gingipain C-terminal" evidence="8">
    <location>
        <begin position="40"/>
        <end position="171"/>
    </location>
</feature>
<dbReference type="Gene3D" id="2.60.120.200">
    <property type="match status" value="1"/>
</dbReference>
<name>A0A0A2F3X9_9PORP</name>
<dbReference type="InterPro" id="IPR018832">
    <property type="entry name" value="Pept_C25_gingipain_C"/>
</dbReference>
<dbReference type="Proteomes" id="UP000030130">
    <property type="component" value="Unassembled WGS sequence"/>
</dbReference>
<dbReference type="InterPro" id="IPR011628">
    <property type="entry name" value="Cleaved_adhesin"/>
</dbReference>
<proteinExistence type="inferred from homology"/>
<evidence type="ECO:0000256" key="4">
    <source>
        <dbReference type="ARBA" id="ARBA00022807"/>
    </source>
</evidence>
<protein>
    <recommendedName>
        <fullName evidence="11">Cleaved adhesin domain-containing protein</fullName>
    </recommendedName>
</protein>
<dbReference type="Pfam" id="PF10365">
    <property type="entry name" value="DUF2436"/>
    <property type="match status" value="1"/>
</dbReference>
<dbReference type="GO" id="GO:0008234">
    <property type="term" value="F:cysteine-type peptidase activity"/>
    <property type="evidence" value="ECO:0007669"/>
    <property type="project" value="UniProtKB-KW"/>
</dbReference>
<dbReference type="EMBL" id="JRAI01000066">
    <property type="protein sequence ID" value="KGN84735.1"/>
    <property type="molecule type" value="Genomic_DNA"/>
</dbReference>
<comment type="similarity">
    <text evidence="1">Belongs to the peptidase C25 family.</text>
</comment>
<dbReference type="NCBIfam" id="TIGR04183">
    <property type="entry name" value="Por_Secre_tail"/>
    <property type="match status" value="1"/>
</dbReference>